<proteinExistence type="predicted"/>
<dbReference type="RefSeq" id="WP_349278171.1">
    <property type="nucleotide sequence ID" value="NZ_CBCSCU010000061.1"/>
</dbReference>
<sequence length="97" mass="10403">MQQTVKTRSGRVIIRPSQAEDAAITAAALSDPDAQPLTDAQLKAMRPVMGRPRIANPKAPLTMRIDADVLEALRSSGQGWQTRVNALLREAVASGKV</sequence>
<evidence type="ECO:0000313" key="1">
    <source>
        <dbReference type="EMBL" id="XBP69507.1"/>
    </source>
</evidence>
<organism evidence="1">
    <name type="scientific">Polaromonas hydrogenivorans</name>
    <dbReference type="NCBI Taxonomy" id="335476"/>
    <lineage>
        <taxon>Bacteria</taxon>
        <taxon>Pseudomonadati</taxon>
        <taxon>Pseudomonadota</taxon>
        <taxon>Betaproteobacteria</taxon>
        <taxon>Burkholderiales</taxon>
        <taxon>Comamonadaceae</taxon>
        <taxon>Polaromonas</taxon>
    </lineage>
</organism>
<name>A0AAU7LPB0_9BURK</name>
<dbReference type="AlphaFoldDB" id="A0AAU7LPB0"/>
<accession>A0AAU7LPB0</accession>
<gene>
    <name evidence="1" type="ORF">ABLV49_16685</name>
</gene>
<protein>
    <submittedName>
        <fullName evidence="1">BrnA antitoxin family protein</fullName>
    </submittedName>
</protein>
<dbReference type="InterPro" id="IPR025528">
    <property type="entry name" value="BrnA_antitoxin"/>
</dbReference>
<dbReference type="Pfam" id="PF14384">
    <property type="entry name" value="BrnA_antitoxin"/>
    <property type="match status" value="1"/>
</dbReference>
<dbReference type="EMBL" id="CP157675">
    <property type="protein sequence ID" value="XBP69507.1"/>
    <property type="molecule type" value="Genomic_DNA"/>
</dbReference>
<reference evidence="1" key="1">
    <citation type="submission" date="2024-05" db="EMBL/GenBank/DDBJ databases">
        <authorList>
            <person name="Bunk B."/>
            <person name="Swiderski J."/>
            <person name="Sproer C."/>
            <person name="Thiel V."/>
        </authorList>
    </citation>
    <scope>NUCLEOTIDE SEQUENCE</scope>
    <source>
        <strain evidence="1">DSM 17735</strain>
    </source>
</reference>